<feature type="domain" description="Dinitrogenase iron-molybdenum cofactor biosynthesis" evidence="1">
    <location>
        <begin position="8"/>
        <end position="95"/>
    </location>
</feature>
<dbReference type="Gene3D" id="3.30.420.130">
    <property type="entry name" value="Dinitrogenase iron-molybdenum cofactor biosynthesis domain"/>
    <property type="match status" value="1"/>
</dbReference>
<dbReference type="InterPro" id="IPR003731">
    <property type="entry name" value="Di-Nase_FeMo-co_biosynth"/>
</dbReference>
<dbReference type="AlphaFoldDB" id="A0A3G3IH21"/>
<dbReference type="SUPFAM" id="SSF53146">
    <property type="entry name" value="Nitrogenase accessory factor-like"/>
    <property type="match status" value="1"/>
</dbReference>
<proteinExistence type="predicted"/>
<dbReference type="RefSeq" id="WP_015504888.1">
    <property type="nucleotide sequence ID" value="NZ_CP017686.1"/>
</dbReference>
<name>A0A3G3IH21_9ARCH</name>
<gene>
    <name evidence="2" type="ORF">BKD89_04930</name>
</gene>
<dbReference type="GeneID" id="41321786"/>
<dbReference type="PANTHER" id="PTHR42983:SF1">
    <property type="entry name" value="IRON-MOLYBDENUM PROTEIN"/>
    <property type="match status" value="1"/>
</dbReference>
<reference evidence="2 3" key="1">
    <citation type="submission" date="2016-10" db="EMBL/GenBank/DDBJ databases">
        <title>Complete genome of the TMA-utilizing, human hosted archaeon Methanomethylophilus alvus Gen. nov, sp. nov., strain Mx-05, derived from a pure culture.</title>
        <authorList>
            <person name="Brugere J.-F."/>
            <person name="Ben Hania W."/>
            <person name="Chaudhary P.P."/>
            <person name="Gaci N."/>
            <person name="Borrel G."/>
            <person name="Cao Van Tuat L."/>
            <person name="Fardeau M.-L."/>
            <person name="Harris H.M.B."/>
            <person name="O'Toole P.W."/>
            <person name="Ollivier B."/>
        </authorList>
    </citation>
    <scope>NUCLEOTIDE SEQUENCE [LARGE SCALE GENOMIC DNA]</scope>
    <source>
        <strain evidence="2 3">Mx-05</strain>
    </source>
</reference>
<dbReference type="InterPro" id="IPR036105">
    <property type="entry name" value="DiNase_FeMo-co_biosyn_sf"/>
</dbReference>
<organism evidence="2 3">
    <name type="scientific">Methanomethylophilus alvi</name>
    <dbReference type="NCBI Taxonomy" id="1291540"/>
    <lineage>
        <taxon>Archaea</taxon>
        <taxon>Methanobacteriati</taxon>
        <taxon>Thermoplasmatota</taxon>
        <taxon>Thermoplasmata</taxon>
        <taxon>Methanomassiliicoccales</taxon>
        <taxon>Methanomethylophilaceae</taxon>
        <taxon>Methanomethylophilus</taxon>
    </lineage>
</organism>
<dbReference type="Pfam" id="PF02579">
    <property type="entry name" value="Nitro_FeMo-Co"/>
    <property type="match status" value="1"/>
</dbReference>
<accession>A0A3G3IH21</accession>
<sequence length="115" mass="12615">MRIAVSYDEGEVSRHFGSSDRFKLYETDDKDVVDTRIIENPARGHDAVIDVLAPYSINAVISGSVCTAGARRMESMGITVYSGIKGDADGKVKELLEGKLLSDREKMSRSDISIM</sequence>
<evidence type="ECO:0000313" key="3">
    <source>
        <dbReference type="Proteomes" id="UP000273278"/>
    </source>
</evidence>
<dbReference type="Proteomes" id="UP000273278">
    <property type="component" value="Chromosome"/>
</dbReference>
<protein>
    <recommendedName>
        <fullName evidence="1">Dinitrogenase iron-molybdenum cofactor biosynthesis domain-containing protein</fullName>
    </recommendedName>
</protein>
<evidence type="ECO:0000259" key="1">
    <source>
        <dbReference type="Pfam" id="PF02579"/>
    </source>
</evidence>
<dbReference type="PANTHER" id="PTHR42983">
    <property type="entry name" value="DINITROGENASE IRON-MOLYBDENUM COFACTOR PROTEIN-RELATED"/>
    <property type="match status" value="1"/>
</dbReference>
<evidence type="ECO:0000313" key="2">
    <source>
        <dbReference type="EMBL" id="AYQ55147.1"/>
    </source>
</evidence>
<dbReference type="EMBL" id="CP017686">
    <property type="protein sequence ID" value="AYQ55147.1"/>
    <property type="molecule type" value="Genomic_DNA"/>
</dbReference>